<dbReference type="PANTHER" id="PTHR22893:SF91">
    <property type="entry name" value="NADPH DEHYDROGENASE 2-RELATED"/>
    <property type="match status" value="1"/>
</dbReference>
<dbReference type="InterPro" id="IPR045247">
    <property type="entry name" value="Oye-like"/>
</dbReference>
<organism evidence="3 4">
    <name type="scientific">Aspergillus sclerotioniger CBS 115572</name>
    <dbReference type="NCBI Taxonomy" id="1450535"/>
    <lineage>
        <taxon>Eukaryota</taxon>
        <taxon>Fungi</taxon>
        <taxon>Dikarya</taxon>
        <taxon>Ascomycota</taxon>
        <taxon>Pezizomycotina</taxon>
        <taxon>Eurotiomycetes</taxon>
        <taxon>Eurotiomycetidae</taxon>
        <taxon>Eurotiales</taxon>
        <taxon>Aspergillaceae</taxon>
        <taxon>Aspergillus</taxon>
        <taxon>Aspergillus subgen. Circumdati</taxon>
    </lineage>
</organism>
<dbReference type="Gene3D" id="3.20.20.70">
    <property type="entry name" value="Aldolase class I"/>
    <property type="match status" value="1"/>
</dbReference>
<protein>
    <submittedName>
        <fullName evidence="3">FMN-linked oxidoreductase</fullName>
    </submittedName>
</protein>
<dbReference type="PANTHER" id="PTHR22893">
    <property type="entry name" value="NADH OXIDOREDUCTASE-RELATED"/>
    <property type="match status" value="1"/>
</dbReference>
<evidence type="ECO:0000256" key="1">
    <source>
        <dbReference type="ARBA" id="ARBA00022857"/>
    </source>
</evidence>
<evidence type="ECO:0000259" key="2">
    <source>
        <dbReference type="Pfam" id="PF00724"/>
    </source>
</evidence>
<feature type="domain" description="NADH:flavin oxidoreductase/NADH oxidase N-terminal" evidence="2">
    <location>
        <begin position="6"/>
        <end position="343"/>
    </location>
</feature>
<dbReference type="Proteomes" id="UP000246702">
    <property type="component" value="Unassembled WGS sequence"/>
</dbReference>
<dbReference type="OrthoDB" id="276546at2759"/>
<keyword evidence="1" id="KW-0521">NADP</keyword>
<dbReference type="Pfam" id="PF00724">
    <property type="entry name" value="Oxidored_FMN"/>
    <property type="match status" value="1"/>
</dbReference>
<evidence type="ECO:0000313" key="3">
    <source>
        <dbReference type="EMBL" id="PWY93990.1"/>
    </source>
</evidence>
<evidence type="ECO:0000313" key="4">
    <source>
        <dbReference type="Proteomes" id="UP000246702"/>
    </source>
</evidence>
<dbReference type="STRING" id="1450535.A0A317XBR0"/>
<dbReference type="GO" id="GO:0010181">
    <property type="term" value="F:FMN binding"/>
    <property type="evidence" value="ECO:0007669"/>
    <property type="project" value="InterPro"/>
</dbReference>
<dbReference type="GeneID" id="37109009"/>
<dbReference type="EMBL" id="MSFK01000005">
    <property type="protein sequence ID" value="PWY93990.1"/>
    <property type="molecule type" value="Genomic_DNA"/>
</dbReference>
<keyword evidence="4" id="KW-1185">Reference proteome</keyword>
<dbReference type="GO" id="GO:0003959">
    <property type="term" value="F:NADPH dehydrogenase activity"/>
    <property type="evidence" value="ECO:0007669"/>
    <property type="project" value="TreeGrafter"/>
</dbReference>
<dbReference type="AlphaFoldDB" id="A0A317XBR0"/>
<dbReference type="FunFam" id="3.20.20.70:FF:000138">
    <property type="entry name" value="NADPH dehydrogenase 1"/>
    <property type="match status" value="1"/>
</dbReference>
<name>A0A317XBR0_9EURO</name>
<accession>A0A317XBR0</accession>
<dbReference type="RefSeq" id="XP_025470751.1">
    <property type="nucleotide sequence ID" value="XM_025606866.1"/>
</dbReference>
<dbReference type="CDD" id="cd02933">
    <property type="entry name" value="OYE_like_FMN"/>
    <property type="match status" value="1"/>
</dbReference>
<dbReference type="InterPro" id="IPR001155">
    <property type="entry name" value="OxRdtase_FMN_N"/>
</dbReference>
<dbReference type="InterPro" id="IPR013785">
    <property type="entry name" value="Aldolase_TIM"/>
</dbReference>
<proteinExistence type="predicted"/>
<dbReference type="SUPFAM" id="SSF51395">
    <property type="entry name" value="FMN-linked oxidoreductases"/>
    <property type="match status" value="1"/>
</dbReference>
<gene>
    <name evidence="3" type="ORF">BO94DRAFT_316218</name>
</gene>
<reference evidence="3 4" key="1">
    <citation type="submission" date="2016-12" db="EMBL/GenBank/DDBJ databases">
        <title>The genomes of Aspergillus section Nigri reveals drivers in fungal speciation.</title>
        <authorList>
            <consortium name="DOE Joint Genome Institute"/>
            <person name="Vesth T.C."/>
            <person name="Nybo J."/>
            <person name="Theobald S."/>
            <person name="Brandl J."/>
            <person name="Frisvad J.C."/>
            <person name="Nielsen K.F."/>
            <person name="Lyhne E.K."/>
            <person name="Kogle M.E."/>
            <person name="Kuo A."/>
            <person name="Riley R."/>
            <person name="Clum A."/>
            <person name="Nolan M."/>
            <person name="Lipzen A."/>
            <person name="Salamov A."/>
            <person name="Henrissat B."/>
            <person name="Wiebenga A."/>
            <person name="De Vries R.P."/>
            <person name="Grigoriev I.V."/>
            <person name="Mortensen U.H."/>
            <person name="Andersen M.R."/>
            <person name="Baker S.E."/>
        </authorList>
    </citation>
    <scope>NUCLEOTIDE SEQUENCE [LARGE SCALE GENOMIC DNA]</scope>
    <source>
        <strain evidence="3 4">CBS 115572</strain>
    </source>
</reference>
<comment type="caution">
    <text evidence="3">The sequence shown here is derived from an EMBL/GenBank/DDBJ whole genome shotgun (WGS) entry which is preliminary data.</text>
</comment>
<sequence length="384" mass="42830">MTETRLFKPLQIGPIQVQHRIGMAPLTRRRATPDRIPNPMMKEYYTQRASVPGTLIITEGTLISAAAAGGFPSAPGIWRADQIAAWKEITDAVHERGSFIYVQLFGMGRAAEAAVATSEGIEIVAPSAVPIPYDENPDAPTPRAMSRAEIQQTIVDFVTAAQNARAAGFDGVEIHGANGYLLDQFLQDTSNQRDDEYGGSVANRSRLLHEVLQAVVEVMSADRVGLRLSPWSQFQGMRMEDPVPQFADIVDRARGLDLAYLSLVEARIFGAWVDEGSSVEEEETLDFAFERWNGPILVAGDYGLEKARRLVDEQYPNKEIVVLFGRHFISNPDLVYRFKEGVELTRYQRETFYEIGSARGYVDYPFSEEFSLYGTEKYLESGSQ</sequence>